<evidence type="ECO:0000256" key="4">
    <source>
        <dbReference type="ARBA" id="ARBA00017068"/>
    </source>
</evidence>
<evidence type="ECO:0000259" key="12">
    <source>
        <dbReference type="SMART" id="SM01192"/>
    </source>
</evidence>
<keyword evidence="5" id="KW-0964">Secreted</keyword>
<dbReference type="EMBL" id="MFDH01000003">
    <property type="protein sequence ID" value="OGE36995.1"/>
    <property type="molecule type" value="Genomic_DNA"/>
</dbReference>
<feature type="domain" description="Enolase N-terminal" evidence="13">
    <location>
        <begin position="6"/>
        <end position="123"/>
    </location>
</feature>
<evidence type="ECO:0000256" key="1">
    <source>
        <dbReference type="ARBA" id="ARBA00005031"/>
    </source>
</evidence>
<dbReference type="UniPathway" id="UPA00109">
    <property type="reaction ID" value="UER00187"/>
</dbReference>
<comment type="cofactor">
    <cofactor evidence="11">
        <name>Mg(2+)</name>
        <dbReference type="ChEBI" id="CHEBI:18420"/>
    </cofactor>
    <text evidence="11">Mg(2+) is required for catalysis and for stabilizing the dimer.</text>
</comment>
<evidence type="ECO:0000259" key="13">
    <source>
        <dbReference type="SMART" id="SM01193"/>
    </source>
</evidence>
<evidence type="ECO:0000256" key="5">
    <source>
        <dbReference type="ARBA" id="ARBA00022525"/>
    </source>
</evidence>
<dbReference type="PIRSF" id="PIRSF001400">
    <property type="entry name" value="Enolase"/>
    <property type="match status" value="1"/>
</dbReference>
<dbReference type="STRING" id="1797780.A3E45_01985"/>
<evidence type="ECO:0000256" key="7">
    <source>
        <dbReference type="ARBA" id="ARBA00023152"/>
    </source>
</evidence>
<evidence type="ECO:0000256" key="9">
    <source>
        <dbReference type="PIRSR" id="PIRSR001400-1"/>
    </source>
</evidence>
<dbReference type="Pfam" id="PF03952">
    <property type="entry name" value="Enolase_N"/>
    <property type="match status" value="1"/>
</dbReference>
<dbReference type="SMART" id="SM01192">
    <property type="entry name" value="Enolase_C"/>
    <property type="match status" value="1"/>
</dbReference>
<dbReference type="AlphaFoldDB" id="A0A1F5K839"/>
<dbReference type="PANTHER" id="PTHR11902">
    <property type="entry name" value="ENOLASE"/>
    <property type="match status" value="1"/>
</dbReference>
<feature type="binding site" evidence="10">
    <location>
        <position position="147"/>
    </location>
    <ligand>
        <name>substrate</name>
    </ligand>
</feature>
<dbReference type="PANTHER" id="PTHR11902:SF1">
    <property type="entry name" value="ENOLASE"/>
    <property type="match status" value="1"/>
</dbReference>
<feature type="binding site" evidence="11">
    <location>
        <position position="281"/>
    </location>
    <ligand>
        <name>Mg(2+)</name>
        <dbReference type="ChEBI" id="CHEBI:18420"/>
    </ligand>
</feature>
<dbReference type="SUPFAM" id="SSF51604">
    <property type="entry name" value="Enolase C-terminal domain-like"/>
    <property type="match status" value="1"/>
</dbReference>
<comment type="similarity">
    <text evidence="2">Belongs to the enolase family.</text>
</comment>
<dbReference type="GO" id="GO:0000287">
    <property type="term" value="F:magnesium ion binding"/>
    <property type="evidence" value="ECO:0007669"/>
    <property type="project" value="InterPro"/>
</dbReference>
<dbReference type="InterPro" id="IPR020809">
    <property type="entry name" value="Enolase_CS"/>
</dbReference>
<dbReference type="SMART" id="SM01193">
    <property type="entry name" value="Enolase_N"/>
    <property type="match status" value="1"/>
</dbReference>
<dbReference type="Proteomes" id="UP000176405">
    <property type="component" value="Unassembled WGS sequence"/>
</dbReference>
<feature type="active site" description="Proton acceptor" evidence="9">
    <location>
        <position position="333"/>
    </location>
</feature>
<feature type="binding site" evidence="11">
    <location>
        <position position="308"/>
    </location>
    <ligand>
        <name>Mg(2+)</name>
        <dbReference type="ChEBI" id="CHEBI:18420"/>
    </ligand>
</feature>
<proteinExistence type="inferred from homology"/>
<feature type="binding site" evidence="11">
    <location>
        <position position="240"/>
    </location>
    <ligand>
        <name>Mg(2+)</name>
        <dbReference type="ChEBI" id="CHEBI:18420"/>
    </ligand>
</feature>
<organism evidence="14 15">
    <name type="scientific">Candidatus Daviesbacteria bacterium RIFCSPHIGHO2_12_FULL_43_11</name>
    <dbReference type="NCBI Taxonomy" id="1797780"/>
    <lineage>
        <taxon>Bacteria</taxon>
        <taxon>Candidatus Daviesiibacteriota</taxon>
    </lineage>
</organism>
<dbReference type="InterPro" id="IPR000941">
    <property type="entry name" value="Enolase"/>
</dbReference>
<feature type="binding site" evidence="10">
    <location>
        <position position="281"/>
    </location>
    <ligand>
        <name>substrate</name>
    </ligand>
</feature>
<keyword evidence="6 11" id="KW-0460">Magnesium</keyword>
<evidence type="ECO:0000256" key="2">
    <source>
        <dbReference type="ARBA" id="ARBA00009604"/>
    </source>
</evidence>
<feature type="binding site" evidence="10">
    <location>
        <begin position="360"/>
        <end position="363"/>
    </location>
    <ligand>
        <name>substrate</name>
    </ligand>
</feature>
<evidence type="ECO:0000313" key="15">
    <source>
        <dbReference type="Proteomes" id="UP000176405"/>
    </source>
</evidence>
<feature type="binding site" evidence="10">
    <location>
        <position position="308"/>
    </location>
    <ligand>
        <name>substrate</name>
    </ligand>
</feature>
<dbReference type="SUPFAM" id="SSF54826">
    <property type="entry name" value="Enolase N-terminal domain-like"/>
    <property type="match status" value="1"/>
</dbReference>
<dbReference type="PRINTS" id="PR00148">
    <property type="entry name" value="ENOLASE"/>
</dbReference>
<comment type="caution">
    <text evidence="14">The sequence shown here is derived from an EMBL/GenBank/DDBJ whole genome shotgun (WGS) entry which is preliminary data.</text>
</comment>
<feature type="binding site" evidence="10">
    <location>
        <position position="161"/>
    </location>
    <ligand>
        <name>substrate</name>
    </ligand>
</feature>
<feature type="active site" description="Proton donor" evidence="9">
    <location>
        <position position="201"/>
    </location>
</feature>
<dbReference type="InterPro" id="IPR020810">
    <property type="entry name" value="Enolase_C"/>
</dbReference>
<evidence type="ECO:0000256" key="11">
    <source>
        <dbReference type="PIRSR" id="PIRSR001400-3"/>
    </source>
</evidence>
<feature type="binding site" evidence="10">
    <location>
        <position position="384"/>
    </location>
    <ligand>
        <name>substrate</name>
    </ligand>
</feature>
<comment type="pathway">
    <text evidence="1">Carbohydrate degradation; glycolysis; pyruvate from D-glyceraldehyde 3-phosphate: step 4/5.</text>
</comment>
<protein>
    <recommendedName>
        <fullName evidence="4">Enolase</fullName>
        <ecNumber evidence="3">4.2.1.11</ecNumber>
    </recommendedName>
</protein>
<evidence type="ECO:0000256" key="3">
    <source>
        <dbReference type="ARBA" id="ARBA00012058"/>
    </source>
</evidence>
<name>A0A1F5K839_9BACT</name>
<dbReference type="Gene3D" id="3.20.20.120">
    <property type="entry name" value="Enolase-like C-terminal domain"/>
    <property type="match status" value="1"/>
</dbReference>
<evidence type="ECO:0000256" key="8">
    <source>
        <dbReference type="ARBA" id="ARBA00023239"/>
    </source>
</evidence>
<feature type="domain" description="Enolase C-terminal TIM barrel" evidence="12">
    <location>
        <begin position="131"/>
        <end position="408"/>
    </location>
</feature>
<dbReference type="Gene3D" id="3.30.390.10">
    <property type="entry name" value="Enolase-like, N-terminal domain"/>
    <property type="match status" value="1"/>
</dbReference>
<dbReference type="GO" id="GO:0006096">
    <property type="term" value="P:glycolytic process"/>
    <property type="evidence" value="ECO:0007669"/>
    <property type="project" value="UniProtKB-UniPathway"/>
</dbReference>
<dbReference type="PROSITE" id="PS00164">
    <property type="entry name" value="ENOLASE"/>
    <property type="match status" value="1"/>
</dbReference>
<sequence length="409" mass="45309">MRSMTITNIQLNIIPDSRGEDTLEAEIISGEYRVTASVPSGKSKGKNEAFVLEPKKALEKFTEIKSQLLEKDFSSLEEFDNFLISLDGTPKKENLGGNLILVLSLGFTKLLAKADGLELYEEIAKISGVKAEKLPLCLFNLIEGGVHIHPAPNGAGLPFQEYLYIPQINSPKESLAEVMLVIRSLGEEIHQKYEHLRQGDEGGYTIPSNDPLVGLEFLQGQALLRLARPGLAENYRLGLDVAASTFFHDGLYLVGDKTMTSEQLFSYYKLLTTNYQLLSIEDPFAEDDFEGFINLTRELGEKVWIVGDDITTTNPESIKIAHEKNAINAVIIKPNQIGSVTETIRAANLAKSFGWKIIVSHRSGETKDTFIADLAVGLGADGLKSGCPLQEARLVKYQRLVEIEEKWHI</sequence>
<dbReference type="Pfam" id="PF00113">
    <property type="entry name" value="Enolase_C"/>
    <property type="match status" value="1"/>
</dbReference>
<evidence type="ECO:0000256" key="6">
    <source>
        <dbReference type="ARBA" id="ARBA00022842"/>
    </source>
</evidence>
<reference evidence="14 15" key="1">
    <citation type="journal article" date="2016" name="Nat. Commun.">
        <title>Thousands of microbial genomes shed light on interconnected biogeochemical processes in an aquifer system.</title>
        <authorList>
            <person name="Anantharaman K."/>
            <person name="Brown C.T."/>
            <person name="Hug L.A."/>
            <person name="Sharon I."/>
            <person name="Castelle C.J."/>
            <person name="Probst A.J."/>
            <person name="Thomas B.C."/>
            <person name="Singh A."/>
            <person name="Wilkins M.J."/>
            <person name="Karaoz U."/>
            <person name="Brodie E.L."/>
            <person name="Williams K.H."/>
            <person name="Hubbard S.S."/>
            <person name="Banfield J.F."/>
        </authorList>
    </citation>
    <scope>NUCLEOTIDE SEQUENCE [LARGE SCALE GENOMIC DNA]</scope>
</reference>
<accession>A0A1F5K839</accession>
<gene>
    <name evidence="14" type="ORF">A3E45_01985</name>
</gene>
<dbReference type="GO" id="GO:0000015">
    <property type="term" value="C:phosphopyruvate hydratase complex"/>
    <property type="evidence" value="ECO:0007669"/>
    <property type="project" value="InterPro"/>
</dbReference>
<dbReference type="InterPro" id="IPR036849">
    <property type="entry name" value="Enolase-like_C_sf"/>
</dbReference>
<dbReference type="EC" id="4.2.1.11" evidence="3"/>
<evidence type="ECO:0000313" key="14">
    <source>
        <dbReference type="EMBL" id="OGE36995.1"/>
    </source>
</evidence>
<keyword evidence="7" id="KW-0324">Glycolysis</keyword>
<evidence type="ECO:0000256" key="10">
    <source>
        <dbReference type="PIRSR" id="PIRSR001400-2"/>
    </source>
</evidence>
<dbReference type="GO" id="GO:0004634">
    <property type="term" value="F:phosphopyruvate hydratase activity"/>
    <property type="evidence" value="ECO:0007669"/>
    <property type="project" value="UniProtKB-EC"/>
</dbReference>
<dbReference type="InterPro" id="IPR020811">
    <property type="entry name" value="Enolase_N"/>
</dbReference>
<keyword evidence="8" id="KW-0456">Lyase</keyword>
<keyword evidence="11" id="KW-0479">Metal-binding</keyword>
<dbReference type="InterPro" id="IPR029017">
    <property type="entry name" value="Enolase-like_N"/>
</dbReference>